<keyword evidence="1 3" id="KW-0560">Oxidoreductase</keyword>
<dbReference type="AlphaFoldDB" id="A0A7R8UFX9"/>
<dbReference type="InterPro" id="IPR036291">
    <property type="entry name" value="NAD(P)-bd_dom_sf"/>
</dbReference>
<evidence type="ECO:0000313" key="6">
    <source>
        <dbReference type="EMBL" id="CAD7079960.1"/>
    </source>
</evidence>
<keyword evidence="8" id="KW-1185">Reference proteome</keyword>
<dbReference type="OrthoDB" id="298012at2759"/>
<evidence type="ECO:0000259" key="4">
    <source>
        <dbReference type="Pfam" id="PF00389"/>
    </source>
</evidence>
<evidence type="ECO:0000313" key="8">
    <source>
        <dbReference type="Proteomes" id="UP000594454"/>
    </source>
</evidence>
<dbReference type="InterPro" id="IPR006139">
    <property type="entry name" value="D-isomer_2_OHA_DH_cat_dom"/>
</dbReference>
<dbReference type="PANTHER" id="PTHR10996">
    <property type="entry name" value="2-HYDROXYACID DEHYDROGENASE-RELATED"/>
    <property type="match status" value="1"/>
</dbReference>
<evidence type="ECO:0000313" key="7">
    <source>
        <dbReference type="EMBL" id="CAD7088524.1"/>
    </source>
</evidence>
<feature type="domain" description="D-isomer specific 2-hydroxyacid dehydrogenase catalytic" evidence="4">
    <location>
        <begin position="7"/>
        <end position="316"/>
    </location>
</feature>
<feature type="domain" description="D-isomer specific 2-hydroxyacid dehydrogenase NAD-binding" evidence="5">
    <location>
        <begin position="111"/>
        <end position="289"/>
    </location>
</feature>
<dbReference type="OMA" id="DHGILYC"/>
<dbReference type="FunFam" id="3.40.50.720:FF:000026">
    <property type="entry name" value="Glyoxylate/hydroxypyruvate reductase B"/>
    <property type="match status" value="1"/>
</dbReference>
<evidence type="ECO:0000256" key="2">
    <source>
        <dbReference type="ARBA" id="ARBA00073306"/>
    </source>
</evidence>
<dbReference type="SUPFAM" id="SSF51735">
    <property type="entry name" value="NAD(P)-binding Rossmann-fold domains"/>
    <property type="match status" value="1"/>
</dbReference>
<reference evidence="6 8" key="1">
    <citation type="submission" date="2020-11" db="EMBL/GenBank/DDBJ databases">
        <authorList>
            <person name="Wallbank WR R."/>
            <person name="Pardo Diaz C."/>
            <person name="Kozak K."/>
            <person name="Martin S."/>
            <person name="Jiggins C."/>
            <person name="Moest M."/>
            <person name="Warren A I."/>
            <person name="Generalovic N T."/>
            <person name="Byers J.R.P. K."/>
            <person name="Montejo-Kovacevich G."/>
            <person name="Yen C E."/>
        </authorList>
    </citation>
    <scope>NUCLEOTIDE SEQUENCE [LARGE SCALE GENOMIC DNA]</scope>
</reference>
<organism evidence="6 8">
    <name type="scientific">Hermetia illucens</name>
    <name type="common">Black soldier fly</name>
    <dbReference type="NCBI Taxonomy" id="343691"/>
    <lineage>
        <taxon>Eukaryota</taxon>
        <taxon>Metazoa</taxon>
        <taxon>Ecdysozoa</taxon>
        <taxon>Arthropoda</taxon>
        <taxon>Hexapoda</taxon>
        <taxon>Insecta</taxon>
        <taxon>Pterygota</taxon>
        <taxon>Neoptera</taxon>
        <taxon>Endopterygota</taxon>
        <taxon>Diptera</taxon>
        <taxon>Brachycera</taxon>
        <taxon>Stratiomyomorpha</taxon>
        <taxon>Stratiomyidae</taxon>
        <taxon>Hermetiinae</taxon>
        <taxon>Hermetia</taxon>
    </lineage>
</organism>
<sequence length="335" mass="36697">MANLTILVTHLEVPQVGLDILSRSCNLVFCESLPPNRSEILEKAKGVDGILWATHEPLNGEVLDAAGPNLKSISTMSADLDFVDIPTLKNRRMPLGYTPDLEYSAIATLAVGLMISAARRFDEGRVKIETGHWETHHLQWMLGQEVKGGIVGFLGFSELGQTIAKRLQGFDTQKFIYTSDKDEPDASDYKAQKVSFEDLLKQSDFIFITCPLTKETKGKFNATAFNQMKPTSVLINVSNGGIVDQDALYDALKTQKIFAAGIDETTPEPLPKTSKLLQLSNLIVTPHLGSSTKRTVDDMAVIAAHNVIRGIAGEPMFAPAYILPPEKTPEVISKD</sequence>
<dbReference type="SUPFAM" id="SSF52283">
    <property type="entry name" value="Formate/glycerate dehydrogenase catalytic domain-like"/>
    <property type="match status" value="1"/>
</dbReference>
<protein>
    <recommendedName>
        <fullName evidence="2">Glyoxylate reductase/hydroxypyruvate reductase</fullName>
    </recommendedName>
</protein>
<comment type="similarity">
    <text evidence="3">Belongs to the D-isomer specific 2-hydroxyacid dehydrogenase family.</text>
</comment>
<dbReference type="EMBL" id="LR899012">
    <property type="protein sequence ID" value="CAD7088524.1"/>
    <property type="molecule type" value="Genomic_DNA"/>
</dbReference>
<dbReference type="PANTHER" id="PTHR10996:SF119">
    <property type="entry name" value="FI03731P-RELATED"/>
    <property type="match status" value="1"/>
</dbReference>
<dbReference type="GO" id="GO:0008465">
    <property type="term" value="F:hydroxypyruvate reductase (NADH) activity"/>
    <property type="evidence" value="ECO:0007669"/>
    <property type="project" value="TreeGrafter"/>
</dbReference>
<dbReference type="GO" id="GO:0051287">
    <property type="term" value="F:NAD binding"/>
    <property type="evidence" value="ECO:0007669"/>
    <property type="project" value="InterPro"/>
</dbReference>
<accession>A0A7R8UFX9</accession>
<dbReference type="GO" id="GO:0005829">
    <property type="term" value="C:cytosol"/>
    <property type="evidence" value="ECO:0007669"/>
    <property type="project" value="TreeGrafter"/>
</dbReference>
<name>A0A7R8UFX9_HERIL</name>
<gene>
    <name evidence="7" type="ORF">HERILL_LOCUS11137</name>
    <name evidence="6" type="ORF">HERILL_LOCUS3142</name>
</gene>
<dbReference type="Pfam" id="PF02826">
    <property type="entry name" value="2-Hacid_dh_C"/>
    <property type="match status" value="1"/>
</dbReference>
<dbReference type="InParanoid" id="A0A7R8UFX9"/>
<evidence type="ECO:0000256" key="1">
    <source>
        <dbReference type="ARBA" id="ARBA00023002"/>
    </source>
</evidence>
<dbReference type="Gene3D" id="3.40.50.720">
    <property type="entry name" value="NAD(P)-binding Rossmann-like Domain"/>
    <property type="match status" value="2"/>
</dbReference>
<dbReference type="Pfam" id="PF00389">
    <property type="entry name" value="2-Hacid_dh"/>
    <property type="match status" value="1"/>
</dbReference>
<dbReference type="Proteomes" id="UP000594454">
    <property type="component" value="Chromosome 1"/>
</dbReference>
<dbReference type="EMBL" id="LR899009">
    <property type="protein sequence ID" value="CAD7079960.1"/>
    <property type="molecule type" value="Genomic_DNA"/>
</dbReference>
<proteinExistence type="inferred from homology"/>
<dbReference type="Proteomes" id="UP000594454">
    <property type="component" value="Chromosome 4"/>
</dbReference>
<evidence type="ECO:0000259" key="5">
    <source>
        <dbReference type="Pfam" id="PF02826"/>
    </source>
</evidence>
<dbReference type="CDD" id="cd05301">
    <property type="entry name" value="GDH"/>
    <property type="match status" value="1"/>
</dbReference>
<dbReference type="GO" id="GO:0030267">
    <property type="term" value="F:glyoxylate reductase (NADPH) activity"/>
    <property type="evidence" value="ECO:0007669"/>
    <property type="project" value="TreeGrafter"/>
</dbReference>
<dbReference type="InterPro" id="IPR050223">
    <property type="entry name" value="D-isomer_2-hydroxyacid_DH"/>
</dbReference>
<dbReference type="InterPro" id="IPR006140">
    <property type="entry name" value="D-isomer_DH_NAD-bd"/>
</dbReference>
<evidence type="ECO:0000256" key="3">
    <source>
        <dbReference type="RuleBase" id="RU003719"/>
    </source>
</evidence>